<dbReference type="Proteomes" id="UP000031390">
    <property type="component" value="Unassembled WGS sequence"/>
</dbReference>
<organism evidence="1 2">
    <name type="scientific">Morococcus cerebrosus</name>
    <dbReference type="NCBI Taxonomy" id="1056807"/>
    <lineage>
        <taxon>Bacteria</taxon>
        <taxon>Pseudomonadati</taxon>
        <taxon>Pseudomonadota</taxon>
        <taxon>Betaproteobacteria</taxon>
        <taxon>Neisseriales</taxon>
        <taxon>Neisseriaceae</taxon>
        <taxon>Morococcus</taxon>
    </lineage>
</organism>
<protein>
    <submittedName>
        <fullName evidence="1">Uncharacterized protein</fullName>
    </submittedName>
</protein>
<reference evidence="1 2" key="1">
    <citation type="submission" date="2014-12" db="EMBL/GenBank/DDBJ databases">
        <title>Genome sequence of Morococcus cerebrosus.</title>
        <authorList>
            <person name="Shin S.-K."/>
            <person name="Yi H."/>
        </authorList>
    </citation>
    <scope>NUCLEOTIDE SEQUENCE [LARGE SCALE GENOMIC DNA]</scope>
    <source>
        <strain evidence="1 2">CIP 81.93</strain>
    </source>
</reference>
<gene>
    <name evidence="1" type="ORF">MCC93_12080</name>
</gene>
<sequence>MEGLYRIEMKMIPECAGGRLKMCEYNLVCSLSDDLFTEI</sequence>
<evidence type="ECO:0000313" key="2">
    <source>
        <dbReference type="Proteomes" id="UP000031390"/>
    </source>
</evidence>
<evidence type="ECO:0000313" key="1">
    <source>
        <dbReference type="EMBL" id="KIC08063.1"/>
    </source>
</evidence>
<accession>A0A0C1EH71</accession>
<dbReference type="EMBL" id="JUFZ01000045">
    <property type="protein sequence ID" value="KIC08063.1"/>
    <property type="molecule type" value="Genomic_DNA"/>
</dbReference>
<dbReference type="AlphaFoldDB" id="A0A0C1EH71"/>
<proteinExistence type="predicted"/>
<name>A0A0C1EH71_9NEIS</name>
<comment type="caution">
    <text evidence="1">The sequence shown here is derived from an EMBL/GenBank/DDBJ whole genome shotgun (WGS) entry which is preliminary data.</text>
</comment>